<dbReference type="PANTHER" id="PTHR19848">
    <property type="entry name" value="WD40 REPEAT PROTEIN"/>
    <property type="match status" value="1"/>
</dbReference>
<dbReference type="Proteomes" id="UP001582793">
    <property type="component" value="Unassembled WGS sequence"/>
</dbReference>
<dbReference type="SUPFAM" id="SSF50978">
    <property type="entry name" value="WD40 repeat-like"/>
    <property type="match status" value="1"/>
</dbReference>
<dbReference type="PROSITE" id="PS50082">
    <property type="entry name" value="WD_REPEATS_2"/>
    <property type="match status" value="1"/>
</dbReference>
<accession>A0ABV5CPR1</accession>
<evidence type="ECO:0000256" key="3">
    <source>
        <dbReference type="PROSITE-ProRule" id="PRU00221"/>
    </source>
</evidence>
<feature type="repeat" description="WD" evidence="3">
    <location>
        <begin position="617"/>
        <end position="658"/>
    </location>
</feature>
<sequence length="871" mass="91601">MNSSVGQLLGLLRAAAAELPELSVESAGGARATLAQQLLYTTRTRADSPDGRPRTDLIAPVIAARVDDLLGSGIPAPALITRYSTSWLRHRYRIGRGAISAVAVGDDASLVIASGDDGTLFGWRADSGPGWRPVGELSAPATAVALAPGTGDVAVIGDQSGAVHVVDLADGWGPVVRLGAHAGIVHAVCATGTHLFSAGVDGQLLRWDRRAPDAGPEVFADLGEEIFALAATDDHVLAADARGRLHRWSHATGEGHVVGDHGRPTVVTGLVAARSGEWVVSCGYDGTIRRWPVADGAGEPSIVGRHKGRLWRGVLTAHDTWVVASTGVGTLLSWPVDGSAAAGTVVGAHDRTVTALGAARDGTVISGGRDGLLLRWSGVGDRAAAGRPGRTRSEEPEIRAIAVTGDQRTAVTGGRTGIHRWPLDGPELPAPERIADVDVRTLVRLHGTRDEFVALVRPAPPPPEPDEAGEPGETSETAEAVATSGPGETGTTGGPGQADETGATEQPVRTGDELQLWTLAGGEPTVLLRSKPSDAPYYRLAAVPGARAVIATRQNGNVERIDIGRGGQVDVMRLGWHRSGRARAVAVTPDGAATITTNNGLEVFRWSALGPGLPRPFSGYHARVTAIAVTPDGGFVIAGDEHGRTIVWSLDDHRVAMQLHEGRSRSAVRDIVVDPDNRWVATVADDGAVRCWRWPVAGLPAGSELIPVALPRALAAVPGGFLVADRYGGLTRVDVRLAEEPEFGVDAQAPAGPVELVVVIDNWGLGRLARQGRRIDQTGLSRRIAGGRTARSIIVCPDIPELRGMRSALRAKGLRLHNVDRDRNAQYGQIKALLVEELAQGLPVVLHSTDRRLFDRVEFLQGDLSFDSELD</sequence>
<organism evidence="5 6">
    <name type="scientific">Polymorphospora lycopeni</name>
    <dbReference type="NCBI Taxonomy" id="3140240"/>
    <lineage>
        <taxon>Bacteria</taxon>
        <taxon>Bacillati</taxon>
        <taxon>Actinomycetota</taxon>
        <taxon>Actinomycetes</taxon>
        <taxon>Micromonosporales</taxon>
        <taxon>Micromonosporaceae</taxon>
        <taxon>Polymorphospora</taxon>
    </lineage>
</organism>
<dbReference type="SUPFAM" id="SSF50998">
    <property type="entry name" value="Quinoprotein alcohol dehydrogenase-like"/>
    <property type="match status" value="1"/>
</dbReference>
<gene>
    <name evidence="5" type="ORF">AAFH96_06675</name>
</gene>
<dbReference type="RefSeq" id="WP_375733496.1">
    <property type="nucleotide sequence ID" value="NZ_JBCGDC010000013.1"/>
</dbReference>
<dbReference type="EMBL" id="JBCGDC010000013">
    <property type="protein sequence ID" value="MFB6392793.1"/>
    <property type="molecule type" value="Genomic_DNA"/>
</dbReference>
<keyword evidence="2" id="KW-0677">Repeat</keyword>
<dbReference type="Pfam" id="PF00400">
    <property type="entry name" value="WD40"/>
    <property type="match status" value="3"/>
</dbReference>
<evidence type="ECO:0000313" key="5">
    <source>
        <dbReference type="EMBL" id="MFB6392793.1"/>
    </source>
</evidence>
<dbReference type="InterPro" id="IPR015943">
    <property type="entry name" value="WD40/YVTN_repeat-like_dom_sf"/>
</dbReference>
<evidence type="ECO:0000256" key="4">
    <source>
        <dbReference type="SAM" id="MobiDB-lite"/>
    </source>
</evidence>
<dbReference type="InterPro" id="IPR001680">
    <property type="entry name" value="WD40_rpt"/>
</dbReference>
<evidence type="ECO:0000256" key="1">
    <source>
        <dbReference type="ARBA" id="ARBA00022574"/>
    </source>
</evidence>
<protein>
    <submittedName>
        <fullName evidence="5">WD40 repeat domain-containing protein</fullName>
    </submittedName>
</protein>
<feature type="region of interest" description="Disordered" evidence="4">
    <location>
        <begin position="453"/>
        <end position="509"/>
    </location>
</feature>
<comment type="caution">
    <text evidence="5">The sequence shown here is derived from an EMBL/GenBank/DDBJ whole genome shotgun (WGS) entry which is preliminary data.</text>
</comment>
<dbReference type="PANTHER" id="PTHR19848:SF7">
    <property type="entry name" value="F-BOX AND WD-40 DOMAIN PROTEIN 7"/>
    <property type="match status" value="1"/>
</dbReference>
<keyword evidence="1 3" id="KW-0853">WD repeat</keyword>
<name>A0ABV5CPR1_9ACTN</name>
<reference evidence="5 6" key="1">
    <citation type="submission" date="2024-04" db="EMBL/GenBank/DDBJ databases">
        <title>Polymorphospora sp. isolated from Baiyangdian Lake in Xiong'an New Area.</title>
        <authorList>
            <person name="Zhang X."/>
            <person name="Liu J."/>
        </authorList>
    </citation>
    <scope>NUCLEOTIDE SEQUENCE [LARGE SCALE GENOMIC DNA]</scope>
    <source>
        <strain evidence="5 6">2-325</strain>
    </source>
</reference>
<feature type="compositionally biased region" description="Gly residues" evidence="4">
    <location>
        <begin position="487"/>
        <end position="496"/>
    </location>
</feature>
<keyword evidence="6" id="KW-1185">Reference proteome</keyword>
<evidence type="ECO:0000256" key="2">
    <source>
        <dbReference type="ARBA" id="ARBA00022737"/>
    </source>
</evidence>
<dbReference type="InterPro" id="IPR036322">
    <property type="entry name" value="WD40_repeat_dom_sf"/>
</dbReference>
<dbReference type="InterPro" id="IPR011047">
    <property type="entry name" value="Quinoprotein_ADH-like_sf"/>
</dbReference>
<evidence type="ECO:0000313" key="6">
    <source>
        <dbReference type="Proteomes" id="UP001582793"/>
    </source>
</evidence>
<dbReference type="SMART" id="SM00320">
    <property type="entry name" value="WD40"/>
    <property type="match status" value="7"/>
</dbReference>
<proteinExistence type="predicted"/>
<dbReference type="Gene3D" id="2.130.10.10">
    <property type="entry name" value="YVTN repeat-like/Quinoprotein amine dehydrogenase"/>
    <property type="match status" value="3"/>
</dbReference>